<comment type="caution">
    <text evidence="2">The sequence shown here is derived from an EMBL/GenBank/DDBJ whole genome shotgun (WGS) entry which is preliminary data.</text>
</comment>
<gene>
    <name evidence="2" type="ORF">ZYGR_0H01950</name>
</gene>
<name>A0A1Q2ZVF4_ZYGRO</name>
<dbReference type="AlphaFoldDB" id="A0A1Q2ZVF4"/>
<dbReference type="OrthoDB" id="30195at2759"/>
<evidence type="ECO:0000313" key="3">
    <source>
        <dbReference type="Proteomes" id="UP000187013"/>
    </source>
</evidence>
<sequence>MPIFFQCSSHRTEKENSVTYTYMPLSDYYQPLKRLWNLLPIDHSMPQMIPSMDIVASFSRNVTQFAFQANLSQKNAIDIYSLDPSNDYSINSSLVNRVDYEGNDLKASEVFFIGWCTSSEENSTTKTKRTQSDENRVTKDENFLVNGFPDGKIVVFSSTGKQIVNIIQNKKQILHIDTESEFIWILDSESTVKKLPYTQTKPVKSFQLIDGRDEEITSFRVLPRQKKNVYLALSTKDALFIIDPTNSKPRTVLKLGLTDCKYCQLFYQNGEKLVVTTDDRVLVFNVSDGELIQEWNLQVKKLRIFGDVVLALDTQGTISALKIGNDQNLSQIEIPQSQVIDFIPLKDILLIAWLNVNEPNFKVIPLEKINSGEKIVIDDLQMDTETQELDGKVNHQLDDGNGGPKYEKKKVSRAEQDELSQSLINFLEKSDSEGVLETISSQNWTEQRIKSFVVFHVNNYETARLIFEVISSNFQREVWNKESSLAEWLRWLLTLRGDSLDSKHMKKNTKHLRSTLKNSGESLPTLIGIQGRLELLRKQAQLREDLANLNVAEDDDKVETVNHENAAVVGDGEGQDDSVQFINGESDTYVDAQEK</sequence>
<reference evidence="2 3" key="1">
    <citation type="submission" date="2016-08" db="EMBL/GenBank/DDBJ databases">
        <title>Draft genome sequence of allopolyploid Zygosaccharomyces rouxii.</title>
        <authorList>
            <person name="Watanabe J."/>
            <person name="Uehara K."/>
            <person name="Mogi Y."/>
            <person name="Tsukioka Y."/>
        </authorList>
    </citation>
    <scope>NUCLEOTIDE SEQUENCE [LARGE SCALE GENOMIC DNA]</scope>
    <source>
        <strain evidence="2 3">NBRC 110957</strain>
    </source>
</reference>
<evidence type="ECO:0000313" key="2">
    <source>
        <dbReference type="EMBL" id="GAV47354.1"/>
    </source>
</evidence>
<evidence type="ECO:0008006" key="4">
    <source>
        <dbReference type="Google" id="ProtNLM"/>
    </source>
</evidence>
<dbReference type="Gene3D" id="2.130.10.10">
    <property type="entry name" value="YVTN repeat-like/Quinoprotein amine dehydrogenase"/>
    <property type="match status" value="1"/>
</dbReference>
<dbReference type="InterPro" id="IPR036322">
    <property type="entry name" value="WD40_repeat_dom_sf"/>
</dbReference>
<dbReference type="SUPFAM" id="SSF50978">
    <property type="entry name" value="WD40 repeat-like"/>
    <property type="match status" value="1"/>
</dbReference>
<organism evidence="2 3">
    <name type="scientific">Zygosaccharomyces rouxii</name>
    <dbReference type="NCBI Taxonomy" id="4956"/>
    <lineage>
        <taxon>Eukaryota</taxon>
        <taxon>Fungi</taxon>
        <taxon>Dikarya</taxon>
        <taxon>Ascomycota</taxon>
        <taxon>Saccharomycotina</taxon>
        <taxon>Saccharomycetes</taxon>
        <taxon>Saccharomycetales</taxon>
        <taxon>Saccharomycetaceae</taxon>
        <taxon>Zygosaccharomyces</taxon>
    </lineage>
</organism>
<evidence type="ECO:0000256" key="1">
    <source>
        <dbReference type="SAM" id="MobiDB-lite"/>
    </source>
</evidence>
<accession>A0A1Q2ZVF4</accession>
<dbReference type="Proteomes" id="UP000187013">
    <property type="component" value="Unassembled WGS sequence"/>
</dbReference>
<feature type="region of interest" description="Disordered" evidence="1">
    <location>
        <begin position="569"/>
        <end position="595"/>
    </location>
</feature>
<dbReference type="eggNOG" id="ENOG502QSYR">
    <property type="taxonomic scope" value="Eukaryota"/>
</dbReference>
<feature type="compositionally biased region" description="Polar residues" evidence="1">
    <location>
        <begin position="577"/>
        <end position="586"/>
    </location>
</feature>
<protein>
    <recommendedName>
        <fullName evidence="4">U3 small nucleolar RNA-associated protein 9</fullName>
    </recommendedName>
</protein>
<proteinExistence type="predicted"/>
<dbReference type="InterPro" id="IPR015943">
    <property type="entry name" value="WD40/YVTN_repeat-like_dom_sf"/>
</dbReference>
<dbReference type="EMBL" id="BDGX01000008">
    <property type="protein sequence ID" value="GAV47354.1"/>
    <property type="molecule type" value="Genomic_DNA"/>
</dbReference>